<evidence type="ECO:0000256" key="8">
    <source>
        <dbReference type="SAM" id="Phobius"/>
    </source>
</evidence>
<keyword evidence="5 8" id="KW-1133">Transmembrane helix</keyword>
<dbReference type="Gene3D" id="1.20.144.10">
    <property type="entry name" value="Phosphatidic acid phosphatase type 2/haloperoxidase"/>
    <property type="match status" value="1"/>
</dbReference>
<organism evidence="10 11">
    <name type="scientific">Actinopolymorpha pittospori</name>
    <dbReference type="NCBI Taxonomy" id="648752"/>
    <lineage>
        <taxon>Bacteria</taxon>
        <taxon>Bacillati</taxon>
        <taxon>Actinomycetota</taxon>
        <taxon>Actinomycetes</taxon>
        <taxon>Propionibacteriales</taxon>
        <taxon>Actinopolymorphaceae</taxon>
        <taxon>Actinopolymorpha</taxon>
    </lineage>
</organism>
<comment type="subcellular location">
    <subcellularLocation>
        <location evidence="1">Cell membrane</location>
        <topology evidence="1">Multi-pass membrane protein</topology>
    </subcellularLocation>
</comment>
<dbReference type="InterPro" id="IPR000326">
    <property type="entry name" value="PAP2/HPO"/>
</dbReference>
<keyword evidence="6 8" id="KW-0472">Membrane</keyword>
<evidence type="ECO:0000259" key="9">
    <source>
        <dbReference type="SMART" id="SM00014"/>
    </source>
</evidence>
<dbReference type="PANTHER" id="PTHR14969">
    <property type="entry name" value="SPHINGOSINE-1-PHOSPHATE PHOSPHOHYDROLASE"/>
    <property type="match status" value="1"/>
</dbReference>
<name>A0A927ND74_9ACTN</name>
<evidence type="ECO:0000256" key="6">
    <source>
        <dbReference type="ARBA" id="ARBA00023136"/>
    </source>
</evidence>
<evidence type="ECO:0000313" key="11">
    <source>
        <dbReference type="Proteomes" id="UP000638648"/>
    </source>
</evidence>
<dbReference type="RefSeq" id="WP_192755696.1">
    <property type="nucleotide sequence ID" value="NZ_BAABJL010000140.1"/>
</dbReference>
<evidence type="ECO:0000256" key="4">
    <source>
        <dbReference type="ARBA" id="ARBA00022801"/>
    </source>
</evidence>
<evidence type="ECO:0000256" key="1">
    <source>
        <dbReference type="ARBA" id="ARBA00004651"/>
    </source>
</evidence>
<protein>
    <submittedName>
        <fullName evidence="10">Undecaprenyl-diphosphatase</fullName>
        <ecNumber evidence="10">3.6.1.27</ecNumber>
    </submittedName>
</protein>
<dbReference type="SUPFAM" id="SSF48317">
    <property type="entry name" value="Acid phosphatase/Vanadium-dependent haloperoxidase"/>
    <property type="match status" value="1"/>
</dbReference>
<dbReference type="Pfam" id="PF01569">
    <property type="entry name" value="PAP2"/>
    <property type="match status" value="1"/>
</dbReference>
<evidence type="ECO:0000313" key="10">
    <source>
        <dbReference type="EMBL" id="MBE1612700.1"/>
    </source>
</evidence>
<dbReference type="PANTHER" id="PTHR14969:SF62">
    <property type="entry name" value="DECAPRENYLPHOSPHORYL-5-PHOSPHORIBOSE PHOSPHATASE RV3807C-RELATED"/>
    <property type="match status" value="1"/>
</dbReference>
<feature type="transmembrane region" description="Helical" evidence="8">
    <location>
        <begin position="98"/>
        <end position="117"/>
    </location>
</feature>
<feature type="region of interest" description="Disordered" evidence="7">
    <location>
        <begin position="138"/>
        <end position="161"/>
    </location>
</feature>
<keyword evidence="2" id="KW-1003">Cell membrane</keyword>
<sequence length="161" mass="16730">MLALLVPVATLAAVLLSEILKSLVREERPCRAIADVVTLVACPASGDWSFPSNHATVAAASTMGLVLAWRMLALLIVPIGVALAFSRVYVGVHYPHDVLAGVLLGAGMSLLLAWAFARPLTRAVDRLRTRPVLGVLLASTSGPGPGPGPAGQAVSKPRWPA</sequence>
<accession>A0A927ND74</accession>
<evidence type="ECO:0000256" key="7">
    <source>
        <dbReference type="SAM" id="MobiDB-lite"/>
    </source>
</evidence>
<gene>
    <name evidence="10" type="ORF">HEB94_009548</name>
</gene>
<dbReference type="AlphaFoldDB" id="A0A927ND74"/>
<feature type="transmembrane region" description="Helical" evidence="8">
    <location>
        <begin position="67"/>
        <end position="86"/>
    </location>
</feature>
<keyword evidence="3 8" id="KW-0812">Transmembrane</keyword>
<dbReference type="EMBL" id="JADBEM010000001">
    <property type="protein sequence ID" value="MBE1612700.1"/>
    <property type="molecule type" value="Genomic_DNA"/>
</dbReference>
<dbReference type="Proteomes" id="UP000638648">
    <property type="component" value="Unassembled WGS sequence"/>
</dbReference>
<dbReference type="GO" id="GO:0050380">
    <property type="term" value="F:undecaprenyl-diphosphatase activity"/>
    <property type="evidence" value="ECO:0007669"/>
    <property type="project" value="UniProtKB-EC"/>
</dbReference>
<evidence type="ECO:0000256" key="5">
    <source>
        <dbReference type="ARBA" id="ARBA00022989"/>
    </source>
</evidence>
<keyword evidence="11" id="KW-1185">Reference proteome</keyword>
<dbReference type="GO" id="GO:0005886">
    <property type="term" value="C:plasma membrane"/>
    <property type="evidence" value="ECO:0007669"/>
    <property type="project" value="UniProtKB-SubCell"/>
</dbReference>
<reference evidence="10" key="1">
    <citation type="submission" date="2020-10" db="EMBL/GenBank/DDBJ databases">
        <title>Sequencing the genomes of 1000 actinobacteria strains.</title>
        <authorList>
            <person name="Klenk H.-P."/>
        </authorList>
    </citation>
    <scope>NUCLEOTIDE SEQUENCE</scope>
    <source>
        <strain evidence="10">DSM 45354</strain>
    </source>
</reference>
<evidence type="ECO:0000256" key="2">
    <source>
        <dbReference type="ARBA" id="ARBA00022475"/>
    </source>
</evidence>
<proteinExistence type="predicted"/>
<dbReference type="EC" id="3.6.1.27" evidence="10"/>
<evidence type="ECO:0000256" key="3">
    <source>
        <dbReference type="ARBA" id="ARBA00022692"/>
    </source>
</evidence>
<dbReference type="SMART" id="SM00014">
    <property type="entry name" value="acidPPc"/>
    <property type="match status" value="1"/>
</dbReference>
<dbReference type="InterPro" id="IPR036938">
    <property type="entry name" value="PAP2/HPO_sf"/>
</dbReference>
<feature type="domain" description="Phosphatidic acid phosphatase type 2/haloperoxidase" evidence="9">
    <location>
        <begin position="3"/>
        <end position="113"/>
    </location>
</feature>
<keyword evidence="4 10" id="KW-0378">Hydrolase</keyword>
<comment type="caution">
    <text evidence="10">The sequence shown here is derived from an EMBL/GenBank/DDBJ whole genome shotgun (WGS) entry which is preliminary data.</text>
</comment>